<evidence type="ECO:0000256" key="2">
    <source>
        <dbReference type="SAM" id="MobiDB-lite"/>
    </source>
</evidence>
<comment type="similarity">
    <text evidence="1">Belongs to the complex I 30 kDa subunit family.</text>
</comment>
<comment type="caution">
    <text evidence="4">The sequence shown here is derived from an EMBL/GenBank/DDBJ whole genome shotgun (WGS) entry which is preliminary data.</text>
</comment>
<accession>A0ABP6DXH9</accession>
<keyword evidence="5" id="KW-1185">Reference proteome</keyword>
<feature type="compositionally biased region" description="Low complexity" evidence="2">
    <location>
        <begin position="264"/>
        <end position="298"/>
    </location>
</feature>
<dbReference type="PANTHER" id="PTHR10884:SF14">
    <property type="entry name" value="NADH DEHYDROGENASE [UBIQUINONE] IRON-SULFUR PROTEIN 3, MITOCHONDRIAL"/>
    <property type="match status" value="1"/>
</dbReference>
<dbReference type="Proteomes" id="UP001501666">
    <property type="component" value="Unassembled WGS sequence"/>
</dbReference>
<proteinExistence type="inferred from homology"/>
<evidence type="ECO:0000259" key="3">
    <source>
        <dbReference type="Pfam" id="PF00329"/>
    </source>
</evidence>
<dbReference type="SUPFAM" id="SSF143243">
    <property type="entry name" value="Nqo5-like"/>
    <property type="match status" value="1"/>
</dbReference>
<feature type="region of interest" description="Disordered" evidence="2">
    <location>
        <begin position="145"/>
        <end position="306"/>
    </location>
</feature>
<evidence type="ECO:0000256" key="1">
    <source>
        <dbReference type="ARBA" id="ARBA00007569"/>
    </source>
</evidence>
<dbReference type="InterPro" id="IPR001268">
    <property type="entry name" value="NADH_UbQ_OxRdtase_30kDa_su"/>
</dbReference>
<dbReference type="Pfam" id="PF00329">
    <property type="entry name" value="Complex1_30kDa"/>
    <property type="match status" value="1"/>
</dbReference>
<gene>
    <name evidence="4" type="ORF">GCM10010412_024390</name>
</gene>
<dbReference type="Gene3D" id="3.30.460.80">
    <property type="entry name" value="NADH:ubiquinone oxidoreductase, 30kDa subunit"/>
    <property type="match status" value="1"/>
</dbReference>
<organism evidence="4 5">
    <name type="scientific">Nonomuraea recticatena</name>
    <dbReference type="NCBI Taxonomy" id="46178"/>
    <lineage>
        <taxon>Bacteria</taxon>
        <taxon>Bacillati</taxon>
        <taxon>Actinomycetota</taxon>
        <taxon>Actinomycetes</taxon>
        <taxon>Streptosporangiales</taxon>
        <taxon>Streptosporangiaceae</taxon>
        <taxon>Nonomuraea</taxon>
    </lineage>
</organism>
<dbReference type="InterPro" id="IPR037232">
    <property type="entry name" value="NADH_quin_OxRdtase_su_C/D-like"/>
</dbReference>
<dbReference type="PANTHER" id="PTHR10884">
    <property type="entry name" value="NADH DEHYDROGENASE UBIQUINONE IRON-SULFUR PROTEIN 3"/>
    <property type="match status" value="1"/>
</dbReference>
<feature type="compositionally biased region" description="Polar residues" evidence="2">
    <location>
        <begin position="245"/>
        <end position="259"/>
    </location>
</feature>
<evidence type="ECO:0000313" key="4">
    <source>
        <dbReference type="EMBL" id="GAA2655216.1"/>
    </source>
</evidence>
<dbReference type="EMBL" id="BAAATE010000005">
    <property type="protein sequence ID" value="GAA2655216.1"/>
    <property type="molecule type" value="Genomic_DNA"/>
</dbReference>
<feature type="domain" description="NADH:ubiquinone oxidoreductase 30kDa subunit" evidence="3">
    <location>
        <begin position="22"/>
        <end position="139"/>
    </location>
</feature>
<feature type="compositionally biased region" description="Low complexity" evidence="2">
    <location>
        <begin position="197"/>
        <end position="238"/>
    </location>
</feature>
<reference evidence="5" key="1">
    <citation type="journal article" date="2019" name="Int. J. Syst. Evol. Microbiol.">
        <title>The Global Catalogue of Microorganisms (GCM) 10K type strain sequencing project: providing services to taxonomists for standard genome sequencing and annotation.</title>
        <authorList>
            <consortium name="The Broad Institute Genomics Platform"/>
            <consortium name="The Broad Institute Genome Sequencing Center for Infectious Disease"/>
            <person name="Wu L."/>
            <person name="Ma J."/>
        </authorList>
    </citation>
    <scope>NUCLEOTIDE SEQUENCE [LARGE SCALE GENOMIC DNA]</scope>
    <source>
        <strain evidence="5">JCM 6835</strain>
    </source>
</reference>
<name>A0ABP6DXH9_9ACTN</name>
<protein>
    <recommendedName>
        <fullName evidence="3">NADH:ubiquinone oxidoreductase 30kDa subunit domain-containing protein</fullName>
    </recommendedName>
</protein>
<dbReference type="RefSeq" id="WP_346145933.1">
    <property type="nucleotide sequence ID" value="NZ_BAAATE010000005.1"/>
</dbReference>
<evidence type="ECO:0000313" key="5">
    <source>
        <dbReference type="Proteomes" id="UP001501666"/>
    </source>
</evidence>
<sequence length="306" mass="31687">MTLAERFGDRVQVSESWGERTVDVAASDWIELLTFCRDTGYEFFDWLSGVDEPPDAFGVVAHVYNPSTHERLLLRTRVPRADPRLPSAVGVYRGANWHERETFEMFGVIFDDHPYLVPLLLPDGFEGHPLRKDFVLAARVAKAWPGAKEPGESGHGAPSRRKTLPPGVPADWPSPSTSTGPAAPPIPGEPTAPASTAERPAPAAGPGEPAPPGAASAAERSAPAASSGESAPSRSTSAAERPAPSANSGESASPGSTSPERLDAPGSPSTPAASPSTPSGAGEAASSGESSSQSSESRAPLEEPDG</sequence>